<dbReference type="InterPro" id="IPR011006">
    <property type="entry name" value="CheY-like_superfamily"/>
</dbReference>
<keyword evidence="1" id="KW-0597">Phosphoprotein</keyword>
<dbReference type="InterPro" id="IPR001789">
    <property type="entry name" value="Sig_transdc_resp-reg_receiver"/>
</dbReference>
<dbReference type="Gene3D" id="3.40.50.2300">
    <property type="match status" value="1"/>
</dbReference>
<dbReference type="InterPro" id="IPR046947">
    <property type="entry name" value="LytR-like"/>
</dbReference>
<dbReference type="PANTHER" id="PTHR37299">
    <property type="entry name" value="TRANSCRIPTIONAL REGULATOR-RELATED"/>
    <property type="match status" value="1"/>
</dbReference>
<dbReference type="PANTHER" id="PTHR37299:SF1">
    <property type="entry name" value="STAGE 0 SPORULATION PROTEIN A HOMOLOG"/>
    <property type="match status" value="1"/>
</dbReference>
<feature type="modified residue" description="4-aspartylphosphate" evidence="1">
    <location>
        <position position="54"/>
    </location>
</feature>
<dbReference type="PROSITE" id="PS50930">
    <property type="entry name" value="HTH_LYTTR"/>
    <property type="match status" value="1"/>
</dbReference>
<dbReference type="RefSeq" id="WP_089355900.1">
    <property type="nucleotide sequence ID" value="NZ_FZPD01000002.1"/>
</dbReference>
<dbReference type="SMART" id="SM00850">
    <property type="entry name" value="LytTR"/>
    <property type="match status" value="1"/>
</dbReference>
<accession>A0A239H4I7</accession>
<gene>
    <name evidence="4" type="ORF">SAMN05421640_1142</name>
</gene>
<dbReference type="Pfam" id="PF04397">
    <property type="entry name" value="LytTR"/>
    <property type="match status" value="1"/>
</dbReference>
<dbReference type="SUPFAM" id="SSF52172">
    <property type="entry name" value="CheY-like"/>
    <property type="match status" value="1"/>
</dbReference>
<dbReference type="EMBL" id="FZPD01000002">
    <property type="protein sequence ID" value="SNS76366.1"/>
    <property type="molecule type" value="Genomic_DNA"/>
</dbReference>
<evidence type="ECO:0000313" key="4">
    <source>
        <dbReference type="EMBL" id="SNS76366.1"/>
    </source>
</evidence>
<dbReference type="PROSITE" id="PS50110">
    <property type="entry name" value="RESPONSE_REGULATORY"/>
    <property type="match status" value="1"/>
</dbReference>
<dbReference type="InterPro" id="IPR007492">
    <property type="entry name" value="LytTR_DNA-bd_dom"/>
</dbReference>
<reference evidence="4 5" key="1">
    <citation type="submission" date="2017-06" db="EMBL/GenBank/DDBJ databases">
        <authorList>
            <person name="Kim H.J."/>
            <person name="Triplett B.A."/>
        </authorList>
    </citation>
    <scope>NUCLEOTIDE SEQUENCE [LARGE SCALE GENOMIC DNA]</scope>
    <source>
        <strain evidence="4 5">DSM 19307</strain>
    </source>
</reference>
<sequence>MRYIIIEDEQLAANRLRSLVEKLKPEYEFVTKFDSVESASISLPALSYDLLFMDIQLADGLSFDIFDQIDIKKPIIFTTAYDEFALKAFKTNSVDYLLKPISEEELGNAINKYETNFDKPKPKTIGGDLDSLMKALQPSGKERFVVKVGEHLKTVESKNVQLVYSQDKGTYLFTDAGKRFLVDYTLDKVEDLLNPSHFFRISRKFIININFIKDIIAFTNSRLEIVVDHFDEDQIIVARERVGDFKDWLDR</sequence>
<dbReference type="GO" id="GO:0003677">
    <property type="term" value="F:DNA binding"/>
    <property type="evidence" value="ECO:0007669"/>
    <property type="project" value="InterPro"/>
</dbReference>
<name>A0A239H4I7_EKHLU</name>
<dbReference type="AlphaFoldDB" id="A0A239H4I7"/>
<evidence type="ECO:0000259" key="3">
    <source>
        <dbReference type="PROSITE" id="PS50930"/>
    </source>
</evidence>
<dbReference type="GO" id="GO:0000156">
    <property type="term" value="F:phosphorelay response regulator activity"/>
    <property type="evidence" value="ECO:0007669"/>
    <property type="project" value="InterPro"/>
</dbReference>
<organism evidence="4 5">
    <name type="scientific">Ekhidna lutea</name>
    <dbReference type="NCBI Taxonomy" id="447679"/>
    <lineage>
        <taxon>Bacteria</taxon>
        <taxon>Pseudomonadati</taxon>
        <taxon>Bacteroidota</taxon>
        <taxon>Cytophagia</taxon>
        <taxon>Cytophagales</taxon>
        <taxon>Reichenbachiellaceae</taxon>
        <taxon>Ekhidna</taxon>
    </lineage>
</organism>
<dbReference type="Proteomes" id="UP000198393">
    <property type="component" value="Unassembled WGS sequence"/>
</dbReference>
<evidence type="ECO:0000259" key="2">
    <source>
        <dbReference type="PROSITE" id="PS50110"/>
    </source>
</evidence>
<dbReference type="Pfam" id="PF00072">
    <property type="entry name" value="Response_reg"/>
    <property type="match status" value="1"/>
</dbReference>
<feature type="domain" description="HTH LytTR-type" evidence="3">
    <location>
        <begin position="144"/>
        <end position="251"/>
    </location>
</feature>
<feature type="domain" description="Response regulatory" evidence="2">
    <location>
        <begin position="2"/>
        <end position="114"/>
    </location>
</feature>
<dbReference type="OrthoDB" id="646623at2"/>
<dbReference type="Gene3D" id="2.40.50.1020">
    <property type="entry name" value="LytTr DNA-binding domain"/>
    <property type="match status" value="1"/>
</dbReference>
<evidence type="ECO:0000256" key="1">
    <source>
        <dbReference type="PROSITE-ProRule" id="PRU00169"/>
    </source>
</evidence>
<proteinExistence type="predicted"/>
<keyword evidence="5" id="KW-1185">Reference proteome</keyword>
<protein>
    <submittedName>
        <fullName evidence="4">Two component transcriptional regulator, LytTR family</fullName>
    </submittedName>
</protein>
<dbReference type="SMART" id="SM00448">
    <property type="entry name" value="REC"/>
    <property type="match status" value="1"/>
</dbReference>
<evidence type="ECO:0000313" key="5">
    <source>
        <dbReference type="Proteomes" id="UP000198393"/>
    </source>
</evidence>